<dbReference type="GO" id="GO:0031176">
    <property type="term" value="F:endo-1,4-beta-xylanase activity"/>
    <property type="evidence" value="ECO:0007669"/>
    <property type="project" value="UniProtKB-ARBA"/>
</dbReference>
<name>A0A4Y7SYT6_COPMI</name>
<evidence type="ECO:0000256" key="1">
    <source>
        <dbReference type="ARBA" id="ARBA00007495"/>
    </source>
</evidence>
<gene>
    <name evidence="8" type="ORF">FA13DRAFT_1756115</name>
</gene>
<dbReference type="AlphaFoldDB" id="A0A4Y7SYT6"/>
<feature type="signal peptide" evidence="6">
    <location>
        <begin position="1"/>
        <end position="26"/>
    </location>
</feature>
<protein>
    <submittedName>
        <fullName evidence="8">Glycoside hydrolase</fullName>
    </submittedName>
</protein>
<dbReference type="PROSITE" id="PS51760">
    <property type="entry name" value="GH10_2"/>
    <property type="match status" value="1"/>
</dbReference>
<dbReference type="InterPro" id="IPR001000">
    <property type="entry name" value="GH10_dom"/>
</dbReference>
<evidence type="ECO:0000259" key="7">
    <source>
        <dbReference type="PROSITE" id="PS51760"/>
    </source>
</evidence>
<reference evidence="8 9" key="1">
    <citation type="journal article" date="2019" name="Nat. Ecol. Evol.">
        <title>Megaphylogeny resolves global patterns of mushroom evolution.</title>
        <authorList>
            <person name="Varga T."/>
            <person name="Krizsan K."/>
            <person name="Foldi C."/>
            <person name="Dima B."/>
            <person name="Sanchez-Garcia M."/>
            <person name="Sanchez-Ramirez S."/>
            <person name="Szollosi G.J."/>
            <person name="Szarkandi J.G."/>
            <person name="Papp V."/>
            <person name="Albert L."/>
            <person name="Andreopoulos W."/>
            <person name="Angelini C."/>
            <person name="Antonin V."/>
            <person name="Barry K.W."/>
            <person name="Bougher N.L."/>
            <person name="Buchanan P."/>
            <person name="Buyck B."/>
            <person name="Bense V."/>
            <person name="Catcheside P."/>
            <person name="Chovatia M."/>
            <person name="Cooper J."/>
            <person name="Damon W."/>
            <person name="Desjardin D."/>
            <person name="Finy P."/>
            <person name="Geml J."/>
            <person name="Haridas S."/>
            <person name="Hughes K."/>
            <person name="Justo A."/>
            <person name="Karasinski D."/>
            <person name="Kautmanova I."/>
            <person name="Kiss B."/>
            <person name="Kocsube S."/>
            <person name="Kotiranta H."/>
            <person name="LaButti K.M."/>
            <person name="Lechner B.E."/>
            <person name="Liimatainen K."/>
            <person name="Lipzen A."/>
            <person name="Lukacs Z."/>
            <person name="Mihaltcheva S."/>
            <person name="Morgado L.N."/>
            <person name="Niskanen T."/>
            <person name="Noordeloos M.E."/>
            <person name="Ohm R.A."/>
            <person name="Ortiz-Santana B."/>
            <person name="Ovrebo C."/>
            <person name="Racz N."/>
            <person name="Riley R."/>
            <person name="Savchenko A."/>
            <person name="Shiryaev A."/>
            <person name="Soop K."/>
            <person name="Spirin V."/>
            <person name="Szebenyi C."/>
            <person name="Tomsovsky M."/>
            <person name="Tulloss R.E."/>
            <person name="Uehling J."/>
            <person name="Grigoriev I.V."/>
            <person name="Vagvolgyi C."/>
            <person name="Papp T."/>
            <person name="Martin F.M."/>
            <person name="Miettinen O."/>
            <person name="Hibbett D.S."/>
            <person name="Nagy L.G."/>
        </authorList>
    </citation>
    <scope>NUCLEOTIDE SEQUENCE [LARGE SCALE GENOMIC DNA]</scope>
    <source>
        <strain evidence="8 9">FP101781</strain>
    </source>
</reference>
<keyword evidence="6" id="KW-0732">Signal</keyword>
<dbReference type="InterPro" id="IPR017853">
    <property type="entry name" value="GH"/>
</dbReference>
<dbReference type="EMBL" id="QPFP01000043">
    <property type="protein sequence ID" value="TEB27025.1"/>
    <property type="molecule type" value="Genomic_DNA"/>
</dbReference>
<organism evidence="8 9">
    <name type="scientific">Coprinellus micaceus</name>
    <name type="common">Glistening ink-cap mushroom</name>
    <name type="synonym">Coprinus micaceus</name>
    <dbReference type="NCBI Taxonomy" id="71717"/>
    <lineage>
        <taxon>Eukaryota</taxon>
        <taxon>Fungi</taxon>
        <taxon>Dikarya</taxon>
        <taxon>Basidiomycota</taxon>
        <taxon>Agaricomycotina</taxon>
        <taxon>Agaricomycetes</taxon>
        <taxon>Agaricomycetidae</taxon>
        <taxon>Agaricales</taxon>
        <taxon>Agaricineae</taxon>
        <taxon>Psathyrellaceae</taxon>
        <taxon>Coprinellus</taxon>
    </lineage>
</organism>
<evidence type="ECO:0000313" key="8">
    <source>
        <dbReference type="EMBL" id="TEB27025.1"/>
    </source>
</evidence>
<dbReference type="GO" id="GO:0000272">
    <property type="term" value="P:polysaccharide catabolic process"/>
    <property type="evidence" value="ECO:0007669"/>
    <property type="project" value="UniProtKB-KW"/>
</dbReference>
<dbReference type="Proteomes" id="UP000298030">
    <property type="component" value="Unassembled WGS sequence"/>
</dbReference>
<comment type="similarity">
    <text evidence="1">Belongs to the glycosyl hydrolase 10 (cellulase F) family.</text>
</comment>
<evidence type="ECO:0000256" key="6">
    <source>
        <dbReference type="SAM" id="SignalP"/>
    </source>
</evidence>
<evidence type="ECO:0000256" key="5">
    <source>
        <dbReference type="ARBA" id="ARBA00023326"/>
    </source>
</evidence>
<keyword evidence="9" id="KW-1185">Reference proteome</keyword>
<keyword evidence="3" id="KW-0119">Carbohydrate metabolism</keyword>
<accession>A0A4Y7SYT6</accession>
<keyword evidence="5" id="KW-0624">Polysaccharide degradation</keyword>
<dbReference type="Pfam" id="PF00331">
    <property type="entry name" value="Glyco_hydro_10"/>
    <property type="match status" value="2"/>
</dbReference>
<dbReference type="SUPFAM" id="SSF51445">
    <property type="entry name" value="(Trans)glycosidases"/>
    <property type="match status" value="1"/>
</dbReference>
<keyword evidence="2 8" id="KW-0378">Hydrolase</keyword>
<dbReference type="Gene3D" id="3.20.20.80">
    <property type="entry name" value="Glycosidases"/>
    <property type="match status" value="2"/>
</dbReference>
<feature type="domain" description="GH10" evidence="7">
    <location>
        <begin position="59"/>
        <end position="284"/>
    </location>
</feature>
<dbReference type="SMART" id="SM00633">
    <property type="entry name" value="Glyco_10"/>
    <property type="match status" value="1"/>
</dbReference>
<comment type="caution">
    <text evidence="8">The sequence shown here is derived from an EMBL/GenBank/DDBJ whole genome shotgun (WGS) entry which is preliminary data.</text>
</comment>
<feature type="chain" id="PRO_5021342119" evidence="6">
    <location>
        <begin position="27"/>
        <end position="284"/>
    </location>
</feature>
<sequence>MIALHFRSVWLVAILLAGANSPSSWSSPSPVVSAPSASNPSGLHSKLASHGKLYFQLKNDLLPSVEAAAIALAEFGAATPENSMKWDATECFTQSDVLVEWAVGNGKLVRGHTLVWHSQLPSWVTQITDKSTLAEVIENHIAAVAGRYITKWDVCKWFCGEVLTESGSLRNSIFFKVLGEDFITVSFQAARKADSGAVLGGSNGLEKALGIAASAPVKELAITEVDVSNANPADYINVVKACLSEPKCVGVSAWGISNRGRVPLRLRDISYEPRPAYNAIINFL</sequence>
<keyword evidence="4" id="KW-0326">Glycosidase</keyword>
<dbReference type="OrthoDB" id="3055998at2759"/>
<dbReference type="InterPro" id="IPR044846">
    <property type="entry name" value="GH10"/>
</dbReference>
<dbReference type="PANTHER" id="PTHR31490">
    <property type="entry name" value="GLYCOSYL HYDROLASE"/>
    <property type="match status" value="1"/>
</dbReference>
<proteinExistence type="inferred from homology"/>
<evidence type="ECO:0000256" key="3">
    <source>
        <dbReference type="ARBA" id="ARBA00023277"/>
    </source>
</evidence>
<evidence type="ECO:0000256" key="4">
    <source>
        <dbReference type="ARBA" id="ARBA00023295"/>
    </source>
</evidence>
<evidence type="ECO:0000256" key="2">
    <source>
        <dbReference type="ARBA" id="ARBA00022801"/>
    </source>
</evidence>
<dbReference type="STRING" id="71717.A0A4Y7SYT6"/>
<evidence type="ECO:0000313" key="9">
    <source>
        <dbReference type="Proteomes" id="UP000298030"/>
    </source>
</evidence>
<dbReference type="PANTHER" id="PTHR31490:SF76">
    <property type="entry name" value="ENDO-1,4-BETA-XYLANASE C"/>
    <property type="match status" value="1"/>
</dbReference>